<reference evidence="3 4" key="1">
    <citation type="submission" date="2017-08" db="EMBL/GenBank/DDBJ databases">
        <title>WGS of Clinical strains of the CDC Group NO-1 linked to zoonotic infections in humans.</title>
        <authorList>
            <person name="Bernier A.-M."/>
            <person name="Bernard K."/>
        </authorList>
    </citation>
    <scope>NUCLEOTIDE SEQUENCE [LARGE SCALE GENOMIC DNA]</scope>
    <source>
        <strain evidence="1 4">NML03-0146</strain>
        <strain evidence="2 3">NML91-0035</strain>
    </source>
</reference>
<name>A0A2A2A947_9BURK</name>
<evidence type="ECO:0000313" key="4">
    <source>
        <dbReference type="Proteomes" id="UP000217999"/>
    </source>
</evidence>
<evidence type="ECO:0000313" key="1">
    <source>
        <dbReference type="EMBL" id="PAT34323.1"/>
    </source>
</evidence>
<dbReference type="EMBL" id="NSJF01000004">
    <property type="protein sequence ID" value="PAT34323.1"/>
    <property type="molecule type" value="Genomic_DNA"/>
</dbReference>
<evidence type="ECO:0000313" key="3">
    <source>
        <dbReference type="Proteomes" id="UP000217780"/>
    </source>
</evidence>
<comment type="caution">
    <text evidence="1">The sequence shown here is derived from an EMBL/GenBank/DDBJ whole genome shotgun (WGS) entry which is preliminary data.</text>
</comment>
<organism evidence="1 4">
    <name type="scientific">Vandammella animalimorsus</name>
    <dbReference type="NCBI Taxonomy" id="2029117"/>
    <lineage>
        <taxon>Bacteria</taxon>
        <taxon>Pseudomonadati</taxon>
        <taxon>Pseudomonadota</taxon>
        <taxon>Betaproteobacteria</taxon>
        <taxon>Burkholderiales</taxon>
        <taxon>Comamonadaceae</taxon>
        <taxon>Vandammella</taxon>
    </lineage>
</organism>
<dbReference type="Proteomes" id="UP000217999">
    <property type="component" value="Unassembled WGS sequence"/>
</dbReference>
<accession>A0A2A2A947</accession>
<dbReference type="Proteomes" id="UP000217780">
    <property type="component" value="Unassembled WGS sequence"/>
</dbReference>
<proteinExistence type="predicted"/>
<gene>
    <name evidence="1" type="ORF">CK620_08840</name>
    <name evidence="2" type="ORF">CLI92_12655</name>
</gene>
<dbReference type="AlphaFoldDB" id="A0A2A2A947"/>
<dbReference type="EMBL" id="NTBI01000014">
    <property type="protein sequence ID" value="PAX15674.1"/>
    <property type="molecule type" value="Genomic_DNA"/>
</dbReference>
<sequence>MQTTASPHSVAPQVVTYAACRDRVPVPWLGASAKDCIGLQILLQGAMVAALAYQEVGCLHTV</sequence>
<accession>A0A2A2T2C6</accession>
<protein>
    <submittedName>
        <fullName evidence="1">Uncharacterized protein</fullName>
    </submittedName>
</protein>
<evidence type="ECO:0000313" key="2">
    <source>
        <dbReference type="EMBL" id="PAX15674.1"/>
    </source>
</evidence>